<feature type="binding site" evidence="4">
    <location>
        <position position="44"/>
    </location>
    <ligand>
        <name>pyruvate</name>
        <dbReference type="ChEBI" id="CHEBI:15361"/>
    </ligand>
</feature>
<evidence type="ECO:0000313" key="5">
    <source>
        <dbReference type="EMBL" id="NCU63321.1"/>
    </source>
</evidence>
<sequence>MEKAVYSAVLTPFNKDLSIDKKLFISHCEFLLKNNISLAPLGTTGEANSVSVSEKIDLIKIISSSDLPKEKIIIGTGNTSFVDAALLTKTAVENKIYSVLLLPPFYYKNVSDEGVYQYYKQIINTVKSKNLRVFLYNIPQVSGVTISIDLVNRLKKEFSDTITGIKDSSGNFENTKKYKEIKNFIVYPGSEKFLYDGLHIGCSGCISATTNVNIEATKLINSFDKSDGESINKKIKAVRDVFEKYPVIAALKATKIKEDSNWSNIRPPLVALSDQQKSNLAKDLKDINFS</sequence>
<dbReference type="InterPro" id="IPR013785">
    <property type="entry name" value="Aldolase_TIM"/>
</dbReference>
<dbReference type="SMART" id="SM01130">
    <property type="entry name" value="DHDPS"/>
    <property type="match status" value="1"/>
</dbReference>
<evidence type="ECO:0000256" key="1">
    <source>
        <dbReference type="ARBA" id="ARBA00023239"/>
    </source>
</evidence>
<accession>A0A845SC79</accession>
<dbReference type="PANTHER" id="PTHR12128">
    <property type="entry name" value="DIHYDRODIPICOLINATE SYNTHASE"/>
    <property type="match status" value="1"/>
</dbReference>
<comment type="similarity">
    <text evidence="2">Belongs to the DapA family.</text>
</comment>
<dbReference type="CDD" id="cd00408">
    <property type="entry name" value="DHDPS-like"/>
    <property type="match status" value="1"/>
</dbReference>
<dbReference type="GO" id="GO:0008840">
    <property type="term" value="F:4-hydroxy-tetrahydrodipicolinate synthase activity"/>
    <property type="evidence" value="ECO:0007669"/>
    <property type="project" value="TreeGrafter"/>
</dbReference>
<evidence type="ECO:0000313" key="6">
    <source>
        <dbReference type="Proteomes" id="UP000572953"/>
    </source>
</evidence>
<evidence type="ECO:0000256" key="3">
    <source>
        <dbReference type="PIRSR" id="PIRSR001365-1"/>
    </source>
</evidence>
<reference evidence="5 6" key="1">
    <citation type="submission" date="2018-10" db="EMBL/GenBank/DDBJ databases">
        <title>Iterative Subtractive Binning of Freshwater Chronoseries Metagenomes Recovers Nearly Complete Genomes from over Four Hundred Novel Species.</title>
        <authorList>
            <person name="Rodriguez-R L.M."/>
            <person name="Tsementzi D."/>
            <person name="Luo C."/>
            <person name="Konstantinidis K.T."/>
        </authorList>
    </citation>
    <scope>NUCLEOTIDE SEQUENCE [LARGE SCALE GENOMIC DNA]</scope>
    <source>
        <strain evidence="5">WB7_2B_003</strain>
    </source>
</reference>
<keyword evidence="1 2" id="KW-0456">Lyase</keyword>
<protein>
    <submittedName>
        <fullName evidence="5">Dihydrodipicolinate synthase family protein</fullName>
    </submittedName>
</protein>
<dbReference type="Gene3D" id="3.20.20.70">
    <property type="entry name" value="Aldolase class I"/>
    <property type="match status" value="1"/>
</dbReference>
<evidence type="ECO:0000256" key="4">
    <source>
        <dbReference type="PIRSR" id="PIRSR001365-2"/>
    </source>
</evidence>
<dbReference type="PIRSF" id="PIRSF001365">
    <property type="entry name" value="DHDPS"/>
    <property type="match status" value="1"/>
</dbReference>
<feature type="binding site" evidence="4">
    <location>
        <position position="206"/>
    </location>
    <ligand>
        <name>pyruvate</name>
        <dbReference type="ChEBI" id="CHEBI:15361"/>
    </ligand>
</feature>
<dbReference type="Pfam" id="PF00701">
    <property type="entry name" value="DHDPS"/>
    <property type="match status" value="1"/>
</dbReference>
<feature type="active site" description="Proton donor/acceptor" evidence="3">
    <location>
        <position position="136"/>
    </location>
</feature>
<proteinExistence type="inferred from homology"/>
<comment type="caution">
    <text evidence="5">The sequence shown here is derived from an EMBL/GenBank/DDBJ whole genome shotgun (WGS) entry which is preliminary data.</text>
</comment>
<dbReference type="Proteomes" id="UP000572953">
    <property type="component" value="Unassembled WGS sequence"/>
</dbReference>
<dbReference type="SUPFAM" id="SSF51569">
    <property type="entry name" value="Aldolase"/>
    <property type="match status" value="1"/>
</dbReference>
<dbReference type="PRINTS" id="PR00146">
    <property type="entry name" value="DHPICSNTHASE"/>
</dbReference>
<dbReference type="PANTHER" id="PTHR12128:SF67">
    <property type="entry name" value="BLR3884 PROTEIN"/>
    <property type="match status" value="1"/>
</dbReference>
<organism evidence="5 6">
    <name type="scientific">Candidatus Fonsibacter lacus</name>
    <dbReference type="NCBI Taxonomy" id="2576439"/>
    <lineage>
        <taxon>Bacteria</taxon>
        <taxon>Pseudomonadati</taxon>
        <taxon>Pseudomonadota</taxon>
        <taxon>Alphaproteobacteria</taxon>
        <taxon>Candidatus Pelagibacterales</taxon>
        <taxon>Candidatus Pelagibacterales incertae sedis</taxon>
        <taxon>Candidatus Fonsibacter</taxon>
    </lineage>
</organism>
<name>A0A845SC79_9PROT</name>
<dbReference type="EMBL" id="RGGN01000218">
    <property type="protein sequence ID" value="NCU63321.1"/>
    <property type="molecule type" value="Genomic_DNA"/>
</dbReference>
<evidence type="ECO:0000256" key="2">
    <source>
        <dbReference type="PIRNR" id="PIRNR001365"/>
    </source>
</evidence>
<dbReference type="AlphaFoldDB" id="A0A845SC79"/>
<dbReference type="InterPro" id="IPR002220">
    <property type="entry name" value="DapA-like"/>
</dbReference>
<gene>
    <name evidence="5" type="ORF">EBV78_04545</name>
</gene>
<feature type="active site" description="Schiff-base intermediate with substrate" evidence="3">
    <location>
        <position position="166"/>
    </location>
</feature>